<feature type="compositionally biased region" description="Basic and acidic residues" evidence="2">
    <location>
        <begin position="460"/>
        <end position="475"/>
    </location>
</feature>
<feature type="coiled-coil region" evidence="1">
    <location>
        <begin position="144"/>
        <end position="200"/>
    </location>
</feature>
<comment type="caution">
    <text evidence="3">The sequence shown here is derived from an EMBL/GenBank/DDBJ whole genome shotgun (WGS) entry which is preliminary data.</text>
</comment>
<dbReference type="AlphaFoldDB" id="A0A1X2HS45"/>
<evidence type="ECO:0000256" key="2">
    <source>
        <dbReference type="SAM" id="MobiDB-lite"/>
    </source>
</evidence>
<dbReference type="InParanoid" id="A0A1X2HS45"/>
<feature type="compositionally biased region" description="Pro residues" evidence="2">
    <location>
        <begin position="357"/>
        <end position="373"/>
    </location>
</feature>
<evidence type="ECO:0000313" key="4">
    <source>
        <dbReference type="Proteomes" id="UP000242180"/>
    </source>
</evidence>
<feature type="compositionally biased region" description="Polar residues" evidence="2">
    <location>
        <begin position="381"/>
        <end position="394"/>
    </location>
</feature>
<evidence type="ECO:0000313" key="3">
    <source>
        <dbReference type="EMBL" id="ORZ02412.1"/>
    </source>
</evidence>
<feature type="region of interest" description="Disordered" evidence="2">
    <location>
        <begin position="86"/>
        <end position="135"/>
    </location>
</feature>
<feature type="compositionally biased region" description="Low complexity" evidence="2">
    <location>
        <begin position="445"/>
        <end position="456"/>
    </location>
</feature>
<accession>A0A1X2HS45</accession>
<feature type="region of interest" description="Disordered" evidence="2">
    <location>
        <begin position="335"/>
        <end position="400"/>
    </location>
</feature>
<dbReference type="EMBL" id="MCGN01000001">
    <property type="protein sequence ID" value="ORZ02412.1"/>
    <property type="molecule type" value="Genomic_DNA"/>
</dbReference>
<proteinExistence type="predicted"/>
<reference evidence="3 4" key="1">
    <citation type="submission" date="2016-07" db="EMBL/GenBank/DDBJ databases">
        <title>Pervasive Adenine N6-methylation of Active Genes in Fungi.</title>
        <authorList>
            <consortium name="DOE Joint Genome Institute"/>
            <person name="Mondo S.J."/>
            <person name="Dannebaum R.O."/>
            <person name="Kuo R.C."/>
            <person name="Labutti K."/>
            <person name="Haridas S."/>
            <person name="Kuo A."/>
            <person name="Salamov A."/>
            <person name="Ahrendt S.R."/>
            <person name="Lipzen A."/>
            <person name="Sullivan W."/>
            <person name="Andreopoulos W.B."/>
            <person name="Clum A."/>
            <person name="Lindquist E."/>
            <person name="Daum C."/>
            <person name="Ramamoorthy G.K."/>
            <person name="Gryganskyi A."/>
            <person name="Culley D."/>
            <person name="Magnuson J.K."/>
            <person name="James T.Y."/>
            <person name="O'Malley M.A."/>
            <person name="Stajich J.E."/>
            <person name="Spatafora J.W."/>
            <person name="Visel A."/>
            <person name="Grigoriev I.V."/>
        </authorList>
    </citation>
    <scope>NUCLEOTIDE SEQUENCE [LARGE SCALE GENOMIC DNA]</scope>
    <source>
        <strain evidence="3 4">NRRL 2496</strain>
    </source>
</reference>
<feature type="region of interest" description="Disordered" evidence="2">
    <location>
        <begin position="434"/>
        <end position="483"/>
    </location>
</feature>
<keyword evidence="4" id="KW-1185">Reference proteome</keyword>
<feature type="compositionally biased region" description="Low complexity" evidence="2">
    <location>
        <begin position="335"/>
        <end position="348"/>
    </location>
</feature>
<name>A0A1X2HS45_SYNRA</name>
<dbReference type="OrthoDB" id="2284555at2759"/>
<protein>
    <submittedName>
        <fullName evidence="3">Uncharacterized protein</fullName>
    </submittedName>
</protein>
<sequence length="483" mass="53306">MSLTEAQDTVGWLKQPPQTRNSHIYSTPLILDQQQAPAELFRGRRPISTAMSSIDSVSFLNRALSPSPTPSVSSLSSTGSDLYKRRSSARSALLRQQSRTSQFEPVTTTTTPITTDTVDAASTPSTPTPAPNILDPDTILTDRLMLAEKQLAEAQTQVLFYKQQLSLHDKETQKILHACMADKEKEAMKAQQLCEVVETQDALILQLQEKLTHVESLALVPLTPDQEVRRLRQQINDLVSEKRSLEQRMAAFLHDELDHVSQDGSITAESKRRSSILDDPFSLATFGYANSNRSSDLLAPTRLNTLNLVEERDEEEDAVSGYSSIASSPNPYYYPSTLSSPTSPQKTSLRSAVTLPPATPPPSLPLPPLPPLPSTQDQEDTVSLQSTPPASPLQQRMHRSMSPLRISTNPLALSLKHSSADALAQHLNPSLSSPLYHASTAEGRSSLPTTSKSSSLQHMSGHDANREKRNTFWKDMKKKWKSR</sequence>
<dbReference type="Proteomes" id="UP000242180">
    <property type="component" value="Unassembled WGS sequence"/>
</dbReference>
<gene>
    <name evidence="3" type="ORF">BCR43DRAFT_481512</name>
</gene>
<feature type="compositionally biased region" description="Low complexity" evidence="2">
    <location>
        <begin position="89"/>
        <end position="125"/>
    </location>
</feature>
<evidence type="ECO:0000256" key="1">
    <source>
        <dbReference type="SAM" id="Coils"/>
    </source>
</evidence>
<organism evidence="3 4">
    <name type="scientific">Syncephalastrum racemosum</name>
    <name type="common">Filamentous fungus</name>
    <dbReference type="NCBI Taxonomy" id="13706"/>
    <lineage>
        <taxon>Eukaryota</taxon>
        <taxon>Fungi</taxon>
        <taxon>Fungi incertae sedis</taxon>
        <taxon>Mucoromycota</taxon>
        <taxon>Mucoromycotina</taxon>
        <taxon>Mucoromycetes</taxon>
        <taxon>Mucorales</taxon>
        <taxon>Syncephalastraceae</taxon>
        <taxon>Syncephalastrum</taxon>
    </lineage>
</organism>
<keyword evidence="1" id="KW-0175">Coiled coil</keyword>